<dbReference type="PANTHER" id="PTHR43845">
    <property type="entry name" value="BLR5969 PROTEIN"/>
    <property type="match status" value="1"/>
</dbReference>
<keyword evidence="4" id="KW-1185">Reference proteome</keyword>
<dbReference type="AlphaFoldDB" id="A0A5D3WHC8"/>
<evidence type="ECO:0000313" key="3">
    <source>
        <dbReference type="EMBL" id="TYO95766.1"/>
    </source>
</evidence>
<dbReference type="InterPro" id="IPR045851">
    <property type="entry name" value="AMP-bd_C_sf"/>
</dbReference>
<feature type="domain" description="AMP-dependent ligase C-terminal" evidence="2">
    <location>
        <begin position="324"/>
        <end position="401"/>
    </location>
</feature>
<dbReference type="Pfam" id="PF00501">
    <property type="entry name" value="AMP-binding"/>
    <property type="match status" value="1"/>
</dbReference>
<evidence type="ECO:0000313" key="4">
    <source>
        <dbReference type="Proteomes" id="UP000324159"/>
    </source>
</evidence>
<dbReference type="OrthoDB" id="5484550at2"/>
<dbReference type="EMBL" id="VNIB01000017">
    <property type="protein sequence ID" value="TYO95766.1"/>
    <property type="molecule type" value="Genomic_DNA"/>
</dbReference>
<dbReference type="Gene3D" id="3.40.50.12780">
    <property type="entry name" value="N-terminal domain of ligase-like"/>
    <property type="match status" value="1"/>
</dbReference>
<accession>A0A5D3WHC8</accession>
<dbReference type="InterPro" id="IPR028154">
    <property type="entry name" value="AMP-dep_Lig_C"/>
</dbReference>
<dbReference type="PANTHER" id="PTHR43845:SF1">
    <property type="entry name" value="BLR5969 PROTEIN"/>
    <property type="match status" value="1"/>
</dbReference>
<organism evidence="3 4">
    <name type="scientific">Geothermobacter ehrlichii</name>
    <dbReference type="NCBI Taxonomy" id="213224"/>
    <lineage>
        <taxon>Bacteria</taxon>
        <taxon>Pseudomonadati</taxon>
        <taxon>Thermodesulfobacteriota</taxon>
        <taxon>Desulfuromonadia</taxon>
        <taxon>Desulfuromonadales</taxon>
        <taxon>Geothermobacteraceae</taxon>
        <taxon>Geothermobacter</taxon>
    </lineage>
</organism>
<dbReference type="Pfam" id="PF14535">
    <property type="entry name" value="AMP-binding_C_2"/>
    <property type="match status" value="1"/>
</dbReference>
<evidence type="ECO:0000259" key="2">
    <source>
        <dbReference type="Pfam" id="PF14535"/>
    </source>
</evidence>
<gene>
    <name evidence="3" type="ORF">EDC39_11723</name>
</gene>
<protein>
    <submittedName>
        <fullName evidence="3">Phenylacetate-CoA ligase</fullName>
    </submittedName>
</protein>
<dbReference type="Gene3D" id="3.30.300.30">
    <property type="match status" value="1"/>
</dbReference>
<dbReference type="GO" id="GO:0016874">
    <property type="term" value="F:ligase activity"/>
    <property type="evidence" value="ECO:0007669"/>
    <property type="project" value="UniProtKB-KW"/>
</dbReference>
<reference evidence="3 4" key="1">
    <citation type="submission" date="2019-07" db="EMBL/GenBank/DDBJ databases">
        <title>Genomic Encyclopedia of Type Strains, Phase IV (KMG-IV): sequencing the most valuable type-strain genomes for metagenomic binning, comparative biology and taxonomic classification.</title>
        <authorList>
            <person name="Goeker M."/>
        </authorList>
    </citation>
    <scope>NUCLEOTIDE SEQUENCE [LARGE SCALE GENOMIC DNA]</scope>
    <source>
        <strain evidence="3 4">SS015</strain>
    </source>
</reference>
<dbReference type="Proteomes" id="UP000324159">
    <property type="component" value="Unassembled WGS sequence"/>
</dbReference>
<keyword evidence="3" id="KW-0436">Ligase</keyword>
<sequence>MPQYYDDLETRSPEQREADLFARLGEQIEHARRTAPHFAETLAGVDGRQIGDRTALAGLPLLRKSDLIEKQRSAPVFGGLTGIAPPELRQIFASPGPIFEPGSDRPDAWRFARALFAAGVRRGDILHNCFSYHFTPAGMMVESAARALGCAVVPAGVGQTELQVQVMAHVRPQGYVGTPSFLKLIVDKATELGSDLSSLKKALVSGEYLPPSLREAMAERGIAVRQCYATADLGLIAYESEALEGMIVDEGIILEIVRPGTGEPVPEGEVGEVVVTRLDPDYPLIRFATGDLSAILPGASPCGRTNIRIKGWMGRADQTTKVRGMFVHPSQVDAILKRHSELGRGRLVVTRENDLDAMCLQVELAGEPPAGLAEAVVGSIREVTKLRGEVAFVAPGSLPNDGKVIDDQRQIE</sequence>
<dbReference type="InterPro" id="IPR042099">
    <property type="entry name" value="ANL_N_sf"/>
</dbReference>
<dbReference type="RefSeq" id="WP_148897024.1">
    <property type="nucleotide sequence ID" value="NZ_VNIB01000017.1"/>
</dbReference>
<proteinExistence type="predicted"/>
<dbReference type="SUPFAM" id="SSF56801">
    <property type="entry name" value="Acetyl-CoA synthetase-like"/>
    <property type="match status" value="1"/>
</dbReference>
<feature type="domain" description="AMP-dependent synthetase/ligase" evidence="1">
    <location>
        <begin position="120"/>
        <end position="275"/>
    </location>
</feature>
<comment type="caution">
    <text evidence="3">The sequence shown here is derived from an EMBL/GenBank/DDBJ whole genome shotgun (WGS) entry which is preliminary data.</text>
</comment>
<dbReference type="InterPro" id="IPR000873">
    <property type="entry name" value="AMP-dep_synth/lig_dom"/>
</dbReference>
<name>A0A5D3WHC8_9BACT</name>
<evidence type="ECO:0000259" key="1">
    <source>
        <dbReference type="Pfam" id="PF00501"/>
    </source>
</evidence>